<dbReference type="Proteomes" id="UP000783287">
    <property type="component" value="Unassembled WGS sequence"/>
</dbReference>
<dbReference type="SUPFAM" id="SSF54534">
    <property type="entry name" value="FKBP-like"/>
    <property type="match status" value="1"/>
</dbReference>
<gene>
    <name evidence="2" type="ORF">KC909_02485</name>
</gene>
<keyword evidence="2" id="KW-0648">Protein biosynthesis</keyword>
<dbReference type="InterPro" id="IPR036953">
    <property type="entry name" value="GreA/GreB_C_sf"/>
</dbReference>
<accession>A0A955L546</accession>
<dbReference type="InterPro" id="IPR001437">
    <property type="entry name" value="Tscrpt_elong_fac_GreA/B_C"/>
</dbReference>
<reference evidence="2" key="1">
    <citation type="submission" date="2020-04" db="EMBL/GenBank/DDBJ databases">
        <authorList>
            <person name="Zhang T."/>
        </authorList>
    </citation>
    <scope>NUCLEOTIDE SEQUENCE</scope>
    <source>
        <strain evidence="2">HKST-UBA14</strain>
    </source>
</reference>
<reference evidence="2" key="2">
    <citation type="journal article" date="2021" name="Microbiome">
        <title>Successional dynamics and alternative stable states in a saline activated sludge microbial community over 9 years.</title>
        <authorList>
            <person name="Wang Y."/>
            <person name="Ye J."/>
            <person name="Ju F."/>
            <person name="Liu L."/>
            <person name="Boyd J.A."/>
            <person name="Deng Y."/>
            <person name="Parks D.H."/>
            <person name="Jiang X."/>
            <person name="Yin X."/>
            <person name="Woodcroft B.J."/>
            <person name="Tyson G.W."/>
            <person name="Hugenholtz P."/>
            <person name="Polz M.F."/>
            <person name="Zhang T."/>
        </authorList>
    </citation>
    <scope>NUCLEOTIDE SEQUENCE</scope>
    <source>
        <strain evidence="2">HKST-UBA14</strain>
    </source>
</reference>
<sequence length="61" mass="6770">MYTIKFKNLKKRIELVDEKSADPRNGKISKASPLGRAINSTNGKGDFKINTPIGEFAFSLI</sequence>
<dbReference type="GO" id="GO:0003677">
    <property type="term" value="F:DNA binding"/>
    <property type="evidence" value="ECO:0007669"/>
    <property type="project" value="InterPro"/>
</dbReference>
<evidence type="ECO:0000259" key="1">
    <source>
        <dbReference type="Pfam" id="PF01272"/>
    </source>
</evidence>
<dbReference type="Pfam" id="PF01272">
    <property type="entry name" value="GreA_GreB"/>
    <property type="match status" value="1"/>
</dbReference>
<organism evidence="2 3">
    <name type="scientific">Candidatus Dojkabacteria bacterium</name>
    <dbReference type="NCBI Taxonomy" id="2099670"/>
    <lineage>
        <taxon>Bacteria</taxon>
        <taxon>Candidatus Dojkabacteria</taxon>
    </lineage>
</organism>
<protein>
    <submittedName>
        <fullName evidence="2">GreA/GreB family elongation factor</fullName>
    </submittedName>
</protein>
<evidence type="ECO:0000313" key="2">
    <source>
        <dbReference type="EMBL" id="MCA9383209.1"/>
    </source>
</evidence>
<dbReference type="EMBL" id="JAGQLK010000039">
    <property type="protein sequence ID" value="MCA9383209.1"/>
    <property type="molecule type" value="Genomic_DNA"/>
</dbReference>
<dbReference type="GO" id="GO:0003746">
    <property type="term" value="F:translation elongation factor activity"/>
    <property type="evidence" value="ECO:0007669"/>
    <property type="project" value="UniProtKB-KW"/>
</dbReference>
<dbReference type="Gene3D" id="3.10.50.30">
    <property type="entry name" value="Transcription elongation factor, GreA/GreB, C-terminal domain"/>
    <property type="match status" value="1"/>
</dbReference>
<keyword evidence="2" id="KW-0251">Elongation factor</keyword>
<evidence type="ECO:0000313" key="3">
    <source>
        <dbReference type="Proteomes" id="UP000783287"/>
    </source>
</evidence>
<feature type="domain" description="Transcription elongation factor GreA/GreB C-terminal" evidence="1">
    <location>
        <begin position="9"/>
        <end position="58"/>
    </location>
</feature>
<dbReference type="AlphaFoldDB" id="A0A955L546"/>
<name>A0A955L546_9BACT</name>
<dbReference type="GO" id="GO:0032784">
    <property type="term" value="P:regulation of DNA-templated transcription elongation"/>
    <property type="evidence" value="ECO:0007669"/>
    <property type="project" value="InterPro"/>
</dbReference>
<proteinExistence type="predicted"/>
<comment type="caution">
    <text evidence="2">The sequence shown here is derived from an EMBL/GenBank/DDBJ whole genome shotgun (WGS) entry which is preliminary data.</text>
</comment>